<organism evidence="1 2">
    <name type="scientific">Candidatus Magnetoglobus multicellularis str. Araruama</name>
    <dbReference type="NCBI Taxonomy" id="890399"/>
    <lineage>
        <taxon>Bacteria</taxon>
        <taxon>Pseudomonadati</taxon>
        <taxon>Thermodesulfobacteriota</taxon>
        <taxon>Desulfobacteria</taxon>
        <taxon>Desulfobacterales</taxon>
        <taxon>Desulfobacteraceae</taxon>
        <taxon>Candidatus Magnetoglobus</taxon>
    </lineage>
</organism>
<accession>A0A1V1NZG6</accession>
<comment type="caution">
    <text evidence="1">The sequence shown here is derived from an EMBL/GenBank/DDBJ whole genome shotgun (WGS) entry which is preliminary data.</text>
</comment>
<evidence type="ECO:0008006" key="3">
    <source>
        <dbReference type="Google" id="ProtNLM"/>
    </source>
</evidence>
<proteinExistence type="predicted"/>
<evidence type="ECO:0000313" key="1">
    <source>
        <dbReference type="EMBL" id="ETR67963.1"/>
    </source>
</evidence>
<reference evidence="2" key="1">
    <citation type="submission" date="2012-11" db="EMBL/GenBank/DDBJ databases">
        <authorList>
            <person name="Lucero-Rivera Y.E."/>
            <person name="Tovar-Ramirez D."/>
        </authorList>
    </citation>
    <scope>NUCLEOTIDE SEQUENCE [LARGE SCALE GENOMIC DNA]</scope>
    <source>
        <strain evidence="2">Araruama</strain>
    </source>
</reference>
<evidence type="ECO:0000313" key="2">
    <source>
        <dbReference type="Proteomes" id="UP000189670"/>
    </source>
</evidence>
<gene>
    <name evidence="1" type="ORF">OMM_04851</name>
</gene>
<protein>
    <recommendedName>
        <fullName evidence="3">Type I restriction enzyme R protein N-terminal domain-containing protein</fullName>
    </recommendedName>
</protein>
<dbReference type="Proteomes" id="UP000189670">
    <property type="component" value="Unassembled WGS sequence"/>
</dbReference>
<name>A0A1V1NZG6_9BACT</name>
<dbReference type="EMBL" id="ATBP01001142">
    <property type="protein sequence ID" value="ETR67963.1"/>
    <property type="molecule type" value="Genomic_DNA"/>
</dbReference>
<sequence length="202" mass="23441">MTEDNKETFGNFDLAKALEFLNLFPFQKWNLQVKSIHPSEALIITLKRAERQITTGSNEWEQRLFMELIFLEALESHNIRMWQEKHVDAGESPYKGKVDFVFTPYQASFKLPYVVLSEAKKDNFEQGWGQCLMAIKASQIINKKEGYNFNIYGIVSSGKIWEFGKYTQNNEFLKTEAYTISQPEVILGILSEIFTDCERALV</sequence>
<dbReference type="AlphaFoldDB" id="A0A1V1NZG6"/>